<dbReference type="SUPFAM" id="SSF50129">
    <property type="entry name" value="GroES-like"/>
    <property type="match status" value="1"/>
</dbReference>
<dbReference type="EMBL" id="JAVRRF010000024">
    <property type="protein sequence ID" value="KAK5054166.1"/>
    <property type="molecule type" value="Genomic_DNA"/>
</dbReference>
<comment type="similarity">
    <text evidence="1">Belongs to the zinc-containing alcohol dehydrogenase family.</text>
</comment>
<dbReference type="Gene3D" id="3.90.180.10">
    <property type="entry name" value="Medium-chain alcohol dehydrogenases, catalytic domain"/>
    <property type="match status" value="1"/>
</dbReference>
<organism evidence="4 5">
    <name type="scientific">Exophiala sideris</name>
    <dbReference type="NCBI Taxonomy" id="1016849"/>
    <lineage>
        <taxon>Eukaryota</taxon>
        <taxon>Fungi</taxon>
        <taxon>Dikarya</taxon>
        <taxon>Ascomycota</taxon>
        <taxon>Pezizomycotina</taxon>
        <taxon>Eurotiomycetes</taxon>
        <taxon>Chaetothyriomycetidae</taxon>
        <taxon>Chaetothyriales</taxon>
        <taxon>Herpotrichiellaceae</taxon>
        <taxon>Exophiala</taxon>
    </lineage>
</organism>
<dbReference type="PANTHER" id="PTHR45348">
    <property type="entry name" value="HYPOTHETICAL OXIDOREDUCTASE (EUROFUNG)"/>
    <property type="match status" value="1"/>
</dbReference>
<evidence type="ECO:0000256" key="2">
    <source>
        <dbReference type="ARBA" id="ARBA00023002"/>
    </source>
</evidence>
<reference evidence="4 5" key="1">
    <citation type="submission" date="2023-08" db="EMBL/GenBank/DDBJ databases">
        <title>Black Yeasts Isolated from many extreme environments.</title>
        <authorList>
            <person name="Coleine C."/>
            <person name="Stajich J.E."/>
            <person name="Selbmann L."/>
        </authorList>
    </citation>
    <scope>NUCLEOTIDE SEQUENCE [LARGE SCALE GENOMIC DNA]</scope>
    <source>
        <strain evidence="4 5">CCFEE 6328</strain>
    </source>
</reference>
<evidence type="ECO:0000313" key="4">
    <source>
        <dbReference type="EMBL" id="KAK5054166.1"/>
    </source>
</evidence>
<dbReference type="InterPro" id="IPR011032">
    <property type="entry name" value="GroES-like_sf"/>
</dbReference>
<dbReference type="InterPro" id="IPR020843">
    <property type="entry name" value="ER"/>
</dbReference>
<sequence>MAETWPGQTSPSPLPKTMLSALVSKETKVTLLPSTHLPALPHPNALLIRVVTSGTNPKDWKLPAGILKTISSMDPRGCNSGDDVAGYVAAVGPAVVDFHVGDAVAGLHELGVLEGGAFAEYAVVMDWVAFHLGRTVPNGGDEGKIDFDGAATMPMASYMAAIGLFGMLRVSPGPWAPFKDDEVGAAPLVIYGAASAVGAYAVKLASIANIHPLICIAGQGTEFVRSLIDESGGDVVIDYRKGNEHIISSISQTLSQTQRPLMHALDAVSTGDSFANLGKLVADGGHISLVLPGIRPEIPSTIRQSTTMAGCLWKDMGAHAKTQDKTLGAMDVGNGREFAYMHSRLIGLWYREGKLKPHPSQVVEGGLRGVEKALAELREGRASAVKYVVHVDETEEIRKRTTQ</sequence>
<keyword evidence="5" id="KW-1185">Reference proteome</keyword>
<dbReference type="Pfam" id="PF08240">
    <property type="entry name" value="ADH_N"/>
    <property type="match status" value="1"/>
</dbReference>
<dbReference type="InterPro" id="IPR047122">
    <property type="entry name" value="Trans-enoyl_RdTase-like"/>
</dbReference>
<dbReference type="InterPro" id="IPR013154">
    <property type="entry name" value="ADH-like_N"/>
</dbReference>
<proteinExistence type="inferred from homology"/>
<accession>A0ABR0J1P1</accession>
<feature type="domain" description="Enoyl reductase (ER)" evidence="3">
    <location>
        <begin position="30"/>
        <end position="389"/>
    </location>
</feature>
<dbReference type="CDD" id="cd08249">
    <property type="entry name" value="enoyl_reductase_like"/>
    <property type="match status" value="1"/>
</dbReference>
<evidence type="ECO:0000259" key="3">
    <source>
        <dbReference type="SMART" id="SM00829"/>
    </source>
</evidence>
<protein>
    <recommendedName>
        <fullName evidence="3">Enoyl reductase (ER) domain-containing protein</fullName>
    </recommendedName>
</protein>
<dbReference type="Gene3D" id="3.40.50.720">
    <property type="entry name" value="NAD(P)-binding Rossmann-like Domain"/>
    <property type="match status" value="1"/>
</dbReference>
<name>A0ABR0J1P1_9EURO</name>
<dbReference type="SMART" id="SM00829">
    <property type="entry name" value="PKS_ER"/>
    <property type="match status" value="1"/>
</dbReference>
<evidence type="ECO:0000256" key="1">
    <source>
        <dbReference type="ARBA" id="ARBA00008072"/>
    </source>
</evidence>
<dbReference type="Proteomes" id="UP001345691">
    <property type="component" value="Unassembled WGS sequence"/>
</dbReference>
<comment type="caution">
    <text evidence="4">The sequence shown here is derived from an EMBL/GenBank/DDBJ whole genome shotgun (WGS) entry which is preliminary data.</text>
</comment>
<gene>
    <name evidence="4" type="ORF">LTR69_009128</name>
</gene>
<dbReference type="SUPFAM" id="SSF51735">
    <property type="entry name" value="NAD(P)-binding Rossmann-fold domains"/>
    <property type="match status" value="1"/>
</dbReference>
<keyword evidence="2" id="KW-0560">Oxidoreductase</keyword>
<dbReference type="PANTHER" id="PTHR45348:SF5">
    <property type="entry name" value="OXIDOREDUCTASE, PUTATIVE (AFU_ORTHOLOGUE AFUA_8G01420)-RELATED"/>
    <property type="match status" value="1"/>
</dbReference>
<dbReference type="InterPro" id="IPR036291">
    <property type="entry name" value="NAD(P)-bd_dom_sf"/>
</dbReference>
<evidence type="ECO:0000313" key="5">
    <source>
        <dbReference type="Proteomes" id="UP001345691"/>
    </source>
</evidence>